<dbReference type="Pfam" id="PF03551">
    <property type="entry name" value="PadR"/>
    <property type="match status" value="1"/>
</dbReference>
<evidence type="ECO:0000256" key="1">
    <source>
        <dbReference type="SAM" id="MobiDB-lite"/>
    </source>
</evidence>
<gene>
    <name evidence="3" type="ORF">RDV89_08350</name>
</gene>
<feature type="compositionally biased region" description="Basic and acidic residues" evidence="1">
    <location>
        <begin position="14"/>
        <end position="26"/>
    </location>
</feature>
<feature type="region of interest" description="Disordered" evidence="1">
    <location>
        <begin position="1"/>
        <end position="69"/>
    </location>
</feature>
<sequence>MWDKYDDNDETNDDERRGRGPRRDPSDWSSLGEAIGGGFAAGFGPGRRPHPGGRGGGRARRGQPVPPWVADMLGFDAPPQRGRGGGPKVRRGDVRSAILDVLAAEPRNGYQVISEIAERSHGEWKPSPGSVYPTIQQLEDEGLVVADESLGRRALRLTDEGRAYVEEHADEIAAVWAPFAPREEDGPQGALPEIGQVMNALWQIVATGTDAQRREALTVLADTRRRLYGILAEGER</sequence>
<accession>A0ABU3PV25</accession>
<dbReference type="Proteomes" id="UP001268542">
    <property type="component" value="Unassembled WGS sequence"/>
</dbReference>
<dbReference type="Gene3D" id="1.10.10.10">
    <property type="entry name" value="Winged helix-like DNA-binding domain superfamily/Winged helix DNA-binding domain"/>
    <property type="match status" value="1"/>
</dbReference>
<dbReference type="InterPro" id="IPR005149">
    <property type="entry name" value="Tscrpt_reg_PadR_N"/>
</dbReference>
<protein>
    <submittedName>
        <fullName evidence="3">PadR family transcriptional regulator</fullName>
    </submittedName>
</protein>
<feature type="compositionally biased region" description="Acidic residues" evidence="1">
    <location>
        <begin position="1"/>
        <end position="13"/>
    </location>
</feature>
<evidence type="ECO:0000259" key="2">
    <source>
        <dbReference type="Pfam" id="PF03551"/>
    </source>
</evidence>
<name>A0ABU3PV25_9ACTN</name>
<dbReference type="InterPro" id="IPR036390">
    <property type="entry name" value="WH_DNA-bd_sf"/>
</dbReference>
<reference evidence="3 4" key="1">
    <citation type="submission" date="2023-08" db="EMBL/GenBank/DDBJ databases">
        <title>Nocardioides seae sp. nov., a bacterium isolated from a soil.</title>
        <authorList>
            <person name="Wang X."/>
        </authorList>
    </citation>
    <scope>NUCLEOTIDE SEQUENCE [LARGE SCALE GENOMIC DNA]</scope>
    <source>
        <strain evidence="3 4">YZH12</strain>
    </source>
</reference>
<evidence type="ECO:0000313" key="3">
    <source>
        <dbReference type="EMBL" id="MDT9593075.1"/>
    </source>
</evidence>
<dbReference type="InterPro" id="IPR036388">
    <property type="entry name" value="WH-like_DNA-bd_sf"/>
</dbReference>
<organism evidence="3 4">
    <name type="scientific">Nocardioides imazamoxiresistens</name>
    <dbReference type="NCBI Taxonomy" id="3231893"/>
    <lineage>
        <taxon>Bacteria</taxon>
        <taxon>Bacillati</taxon>
        <taxon>Actinomycetota</taxon>
        <taxon>Actinomycetes</taxon>
        <taxon>Propionibacteriales</taxon>
        <taxon>Nocardioidaceae</taxon>
        <taxon>Nocardioides</taxon>
    </lineage>
</organism>
<dbReference type="RefSeq" id="WP_315732501.1">
    <property type="nucleotide sequence ID" value="NZ_JAVYII010000003.1"/>
</dbReference>
<dbReference type="EMBL" id="JAVYII010000003">
    <property type="protein sequence ID" value="MDT9593075.1"/>
    <property type="molecule type" value="Genomic_DNA"/>
</dbReference>
<comment type="caution">
    <text evidence="3">The sequence shown here is derived from an EMBL/GenBank/DDBJ whole genome shotgun (WGS) entry which is preliminary data.</text>
</comment>
<feature type="compositionally biased region" description="Basic residues" evidence="1">
    <location>
        <begin position="47"/>
        <end position="61"/>
    </location>
</feature>
<feature type="compositionally biased region" description="Gly residues" evidence="1">
    <location>
        <begin position="34"/>
        <end position="45"/>
    </location>
</feature>
<evidence type="ECO:0000313" key="4">
    <source>
        <dbReference type="Proteomes" id="UP001268542"/>
    </source>
</evidence>
<feature type="domain" description="Transcription regulator PadR N-terminal" evidence="2">
    <location>
        <begin position="98"/>
        <end position="166"/>
    </location>
</feature>
<dbReference type="PANTHER" id="PTHR43252">
    <property type="entry name" value="TRANSCRIPTIONAL REGULATOR YQJI"/>
    <property type="match status" value="1"/>
</dbReference>
<dbReference type="PANTHER" id="PTHR43252:SF2">
    <property type="entry name" value="TRANSCRIPTION REGULATOR, PADR-LIKE FAMILY"/>
    <property type="match status" value="1"/>
</dbReference>
<dbReference type="SUPFAM" id="SSF46785">
    <property type="entry name" value="Winged helix' DNA-binding domain"/>
    <property type="match status" value="1"/>
</dbReference>
<proteinExistence type="predicted"/>
<keyword evidence="4" id="KW-1185">Reference proteome</keyword>